<feature type="domain" description="N-acetyltransferase" evidence="1">
    <location>
        <begin position="1"/>
        <end position="159"/>
    </location>
</feature>
<proteinExistence type="predicted"/>
<dbReference type="PROSITE" id="PS51186">
    <property type="entry name" value="GNAT"/>
    <property type="match status" value="1"/>
</dbReference>
<dbReference type="RefSeq" id="WP_271315305.1">
    <property type="nucleotide sequence ID" value="NZ_JABXJJ020000089.1"/>
</dbReference>
<sequence>MRSAAPGDAENVAAMLLARCRWLEQRGLPTWRDSVEDIAGQTANVPGAMWLLEAANGRVLGCTTVLESAPPWGWTPQEFAEPSLYLYTTATDPAFRAFRPGALIAWWAVDRAAREGFSWVRRGCLFEELGHYYKEQGFDLVHEVQRTRHRVLLFARRAEPVAGLREMFVRPAAVAKELTGTRQPPGAGR</sequence>
<reference evidence="2" key="1">
    <citation type="submission" date="2023-05" db="EMBL/GenBank/DDBJ databases">
        <title>Streptantibioticus silvisoli sp. nov., acidotolerant actinomycetes 1 from pine litter.</title>
        <authorList>
            <person name="Swiecimska M."/>
            <person name="Golinska P."/>
            <person name="Sangal V."/>
            <person name="Wachnowicz B."/>
            <person name="Goodfellow M."/>
        </authorList>
    </citation>
    <scope>NUCLEOTIDE SEQUENCE</scope>
    <source>
        <strain evidence="2">SL13</strain>
    </source>
</reference>
<dbReference type="InterPro" id="IPR000182">
    <property type="entry name" value="GNAT_dom"/>
</dbReference>
<dbReference type="EMBL" id="JABXJJ020000089">
    <property type="protein sequence ID" value="MDI5974525.1"/>
    <property type="molecule type" value="Genomic_DNA"/>
</dbReference>
<dbReference type="AlphaFoldDB" id="A0AA90HF26"/>
<evidence type="ECO:0000313" key="2">
    <source>
        <dbReference type="EMBL" id="MDI5974525.1"/>
    </source>
</evidence>
<comment type="caution">
    <text evidence="2">The sequence shown here is derived from an EMBL/GenBank/DDBJ whole genome shotgun (WGS) entry which is preliminary data.</text>
</comment>
<protein>
    <submittedName>
        <fullName evidence="2">GNAT family N-acetyltransferase</fullName>
    </submittedName>
</protein>
<dbReference type="InterPro" id="IPR016181">
    <property type="entry name" value="Acyl_CoA_acyltransferase"/>
</dbReference>
<accession>A0AA90HF26</accession>
<evidence type="ECO:0000259" key="1">
    <source>
        <dbReference type="PROSITE" id="PS51186"/>
    </source>
</evidence>
<gene>
    <name evidence="2" type="ORF">POF50_035150</name>
</gene>
<dbReference type="Gene3D" id="3.40.630.30">
    <property type="match status" value="1"/>
</dbReference>
<dbReference type="SUPFAM" id="SSF55729">
    <property type="entry name" value="Acyl-CoA N-acyltransferases (Nat)"/>
    <property type="match status" value="1"/>
</dbReference>
<organism evidence="2">
    <name type="scientific">Streptantibioticus silvisoli</name>
    <dbReference type="NCBI Taxonomy" id="2705255"/>
    <lineage>
        <taxon>Bacteria</taxon>
        <taxon>Bacillati</taxon>
        <taxon>Actinomycetota</taxon>
        <taxon>Actinomycetes</taxon>
        <taxon>Kitasatosporales</taxon>
        <taxon>Streptomycetaceae</taxon>
        <taxon>Streptantibioticus</taxon>
    </lineage>
</organism>
<name>A0AA90HF26_9ACTN</name>
<dbReference type="GO" id="GO:0016747">
    <property type="term" value="F:acyltransferase activity, transferring groups other than amino-acyl groups"/>
    <property type="evidence" value="ECO:0007669"/>
    <property type="project" value="InterPro"/>
</dbReference>